<feature type="transmembrane region" description="Helical" evidence="6">
    <location>
        <begin position="207"/>
        <end position="225"/>
    </location>
</feature>
<dbReference type="Pfam" id="PF01943">
    <property type="entry name" value="Polysacc_synt"/>
    <property type="match status" value="1"/>
</dbReference>
<sequence>MAWMTQSFYYAIGIVMMKGISLLMLPYLTHKLSLVEYGSLESLVLLADVGTILFSFGIVDAMYRYVGTAEGERRTQLVSNCFSLSVIICLLCGVIILTSTPWLLTLMPIEFKWYQIALLLIPTMLDGVIAIPLTLMRMQALAKRFCYLNVIKATLQAGLTITLLEAGYGIDGILISSAISSVFLTLCLVGYQSKQMGQFGHLADSKMLLSFGAPVLIGTVSIYLIQGADRWFLAHGVGVEQLAVYAVAAKFTLILGLLMQPYALWWFPNRIPMLQQSDGKRQCADKTMLGVNLGIILGTLIMLTAPVAIDWLLPESYKGSSTLVIFLLGIAMIKNAGDYINLGCYSGDSSQAQMWIQASCALVAMIGYMLLTPQWGVVGILAVLFSAYTLRLVLFYMVSQRKQTLPYKHSKWLICAGISVLMLTLNSVLNDWLIDLPTLFVTLPVVVITMALYLKSNIVGDGTKWLIKMRLKRGLVH</sequence>
<keyword evidence="2" id="KW-1003">Cell membrane</keyword>
<feature type="transmembrane region" description="Helical" evidence="6">
    <location>
        <begin position="436"/>
        <end position="454"/>
    </location>
</feature>
<feature type="transmembrane region" description="Helical" evidence="6">
    <location>
        <begin position="145"/>
        <end position="164"/>
    </location>
</feature>
<evidence type="ECO:0000256" key="3">
    <source>
        <dbReference type="ARBA" id="ARBA00022692"/>
    </source>
</evidence>
<organism evidence="7 8">
    <name type="scientific">Grimontia kaedaensis</name>
    <dbReference type="NCBI Taxonomy" id="2872157"/>
    <lineage>
        <taxon>Bacteria</taxon>
        <taxon>Pseudomonadati</taxon>
        <taxon>Pseudomonadota</taxon>
        <taxon>Gammaproteobacteria</taxon>
        <taxon>Vibrionales</taxon>
        <taxon>Vibrionaceae</taxon>
        <taxon>Grimontia</taxon>
    </lineage>
</organism>
<keyword evidence="4 6" id="KW-1133">Transmembrane helix</keyword>
<evidence type="ECO:0000256" key="5">
    <source>
        <dbReference type="ARBA" id="ARBA00023136"/>
    </source>
</evidence>
<evidence type="ECO:0000256" key="2">
    <source>
        <dbReference type="ARBA" id="ARBA00022475"/>
    </source>
</evidence>
<reference evidence="7" key="1">
    <citation type="submission" date="2021-08" db="EMBL/GenBank/DDBJ databases">
        <authorList>
            <person name="Sakaguchi M."/>
            <person name="Kikuchi T."/>
            <person name="Urbanczyk H."/>
        </authorList>
    </citation>
    <scope>NUCLEOTIDE SEQUENCE</scope>
    <source>
        <strain evidence="7">020920N</strain>
    </source>
</reference>
<comment type="subcellular location">
    <subcellularLocation>
        <location evidence="1">Cell membrane</location>
        <topology evidence="1">Multi-pass membrane protein</topology>
    </subcellularLocation>
</comment>
<name>A0ABY4X0Q1_9GAMM</name>
<gene>
    <name evidence="7" type="ORF">K6Q96_24125</name>
</gene>
<feature type="transmembrane region" description="Helical" evidence="6">
    <location>
        <begin position="410"/>
        <end position="430"/>
    </location>
</feature>
<evidence type="ECO:0000313" key="7">
    <source>
        <dbReference type="EMBL" id="USH04795.1"/>
    </source>
</evidence>
<feature type="transmembrane region" description="Helical" evidence="6">
    <location>
        <begin position="77"/>
        <end position="98"/>
    </location>
</feature>
<feature type="transmembrane region" description="Helical" evidence="6">
    <location>
        <begin position="354"/>
        <end position="371"/>
    </location>
</feature>
<feature type="transmembrane region" description="Helical" evidence="6">
    <location>
        <begin position="321"/>
        <end position="342"/>
    </location>
</feature>
<keyword evidence="3 6" id="KW-0812">Transmembrane</keyword>
<feature type="transmembrane region" description="Helical" evidence="6">
    <location>
        <begin position="113"/>
        <end position="133"/>
    </location>
</feature>
<dbReference type="PANTHER" id="PTHR30250">
    <property type="entry name" value="PST FAMILY PREDICTED COLANIC ACID TRANSPORTER"/>
    <property type="match status" value="1"/>
</dbReference>
<feature type="transmembrane region" description="Helical" evidence="6">
    <location>
        <begin position="245"/>
        <end position="267"/>
    </location>
</feature>
<feature type="transmembrane region" description="Helical" evidence="6">
    <location>
        <begin position="7"/>
        <end position="28"/>
    </location>
</feature>
<dbReference type="EMBL" id="CP082276">
    <property type="protein sequence ID" value="USH04795.1"/>
    <property type="molecule type" value="Genomic_DNA"/>
</dbReference>
<dbReference type="PANTHER" id="PTHR30250:SF11">
    <property type="entry name" value="O-ANTIGEN TRANSPORTER-RELATED"/>
    <property type="match status" value="1"/>
</dbReference>
<evidence type="ECO:0000313" key="8">
    <source>
        <dbReference type="Proteomes" id="UP001056255"/>
    </source>
</evidence>
<dbReference type="Proteomes" id="UP001056255">
    <property type="component" value="Chromosome II"/>
</dbReference>
<dbReference type="InterPro" id="IPR050833">
    <property type="entry name" value="Poly_Biosynth_Transport"/>
</dbReference>
<keyword evidence="5 6" id="KW-0472">Membrane</keyword>
<proteinExistence type="predicted"/>
<accession>A0ABY4X0Q1</accession>
<feature type="transmembrane region" description="Helical" evidence="6">
    <location>
        <begin position="288"/>
        <end position="309"/>
    </location>
</feature>
<evidence type="ECO:0000256" key="4">
    <source>
        <dbReference type="ARBA" id="ARBA00022989"/>
    </source>
</evidence>
<keyword evidence="8" id="KW-1185">Reference proteome</keyword>
<protein>
    <submittedName>
        <fullName evidence="7">Lipopolysaccharide biosynthesis protein</fullName>
    </submittedName>
</protein>
<evidence type="ECO:0000256" key="1">
    <source>
        <dbReference type="ARBA" id="ARBA00004651"/>
    </source>
</evidence>
<evidence type="ECO:0000256" key="6">
    <source>
        <dbReference type="SAM" id="Phobius"/>
    </source>
</evidence>
<dbReference type="RefSeq" id="WP_251880959.1">
    <property type="nucleotide sequence ID" value="NZ_CP082276.1"/>
</dbReference>
<dbReference type="InterPro" id="IPR002797">
    <property type="entry name" value="Polysacc_synth"/>
</dbReference>
<feature type="transmembrane region" description="Helical" evidence="6">
    <location>
        <begin position="377"/>
        <end position="398"/>
    </location>
</feature>
<feature type="transmembrane region" description="Helical" evidence="6">
    <location>
        <begin position="170"/>
        <end position="191"/>
    </location>
</feature>
<feature type="transmembrane region" description="Helical" evidence="6">
    <location>
        <begin position="43"/>
        <end position="65"/>
    </location>
</feature>